<dbReference type="PANTHER" id="PTHR48095">
    <property type="entry name" value="PYRUVATE CARBOXYLASE SUBUNIT A"/>
    <property type="match status" value="1"/>
</dbReference>
<dbReference type="InterPro" id="IPR016185">
    <property type="entry name" value="PreATP-grasp_dom_sf"/>
</dbReference>
<dbReference type="EC" id="6.3.4.14" evidence="2"/>
<dbReference type="Pfam" id="PF00289">
    <property type="entry name" value="Biotin_carb_N"/>
    <property type="match status" value="1"/>
</dbReference>
<protein>
    <recommendedName>
        <fullName evidence="2">biotin carboxylase</fullName>
        <ecNumber evidence="2">6.3.4.14</ecNumber>
    </recommendedName>
</protein>
<evidence type="ECO:0000259" key="8">
    <source>
        <dbReference type="PROSITE" id="PS50975"/>
    </source>
</evidence>
<keyword evidence="5 7" id="KW-0067">ATP-binding</keyword>
<dbReference type="InterPro" id="IPR005482">
    <property type="entry name" value="Biotin_COase_C"/>
</dbReference>
<evidence type="ECO:0000256" key="4">
    <source>
        <dbReference type="ARBA" id="ARBA00022741"/>
    </source>
</evidence>
<dbReference type="RefSeq" id="WP_079570304.1">
    <property type="nucleotide sequence ID" value="NZ_LT670818.1"/>
</dbReference>
<dbReference type="InterPro" id="IPR051602">
    <property type="entry name" value="ACC_Biotin_Carboxylase"/>
</dbReference>
<dbReference type="SUPFAM" id="SSF51246">
    <property type="entry name" value="Rudiment single hybrid motif"/>
    <property type="match status" value="1"/>
</dbReference>
<evidence type="ECO:0000256" key="3">
    <source>
        <dbReference type="ARBA" id="ARBA00022598"/>
    </source>
</evidence>
<comment type="function">
    <text evidence="1">This protein is a component of the acetyl coenzyme A carboxylase complex; first, biotin carboxylase catalyzes the carboxylation of the carrier protein and then the transcarboxylase transfers the carboxyl group to form malonyl-CoA.</text>
</comment>
<proteinExistence type="predicted"/>
<keyword evidence="4 7" id="KW-0547">Nucleotide-binding</keyword>
<dbReference type="FunFam" id="3.30.1490.20:FF:000003">
    <property type="entry name" value="acetyl-CoA carboxylase isoform X1"/>
    <property type="match status" value="1"/>
</dbReference>
<organism evidence="10 11">
    <name type="scientific">Bradyrhizobium erythrophlei</name>
    <dbReference type="NCBI Taxonomy" id="1437360"/>
    <lineage>
        <taxon>Bacteria</taxon>
        <taxon>Pseudomonadati</taxon>
        <taxon>Pseudomonadota</taxon>
        <taxon>Alphaproteobacteria</taxon>
        <taxon>Hyphomicrobiales</taxon>
        <taxon>Nitrobacteraceae</taxon>
        <taxon>Bradyrhizobium</taxon>
    </lineage>
</organism>
<dbReference type="Proteomes" id="UP000190675">
    <property type="component" value="Chromosome I"/>
</dbReference>
<dbReference type="EMBL" id="LT670818">
    <property type="protein sequence ID" value="SHH39189.1"/>
    <property type="molecule type" value="Genomic_DNA"/>
</dbReference>
<accession>A0A1M5SL30</accession>
<dbReference type="InterPro" id="IPR011764">
    <property type="entry name" value="Biotin_carboxylation_dom"/>
</dbReference>
<evidence type="ECO:0000313" key="11">
    <source>
        <dbReference type="Proteomes" id="UP000190675"/>
    </source>
</evidence>
<keyword evidence="3" id="KW-0436">Ligase</keyword>
<dbReference type="Pfam" id="PF02786">
    <property type="entry name" value="CPSase_L_D2"/>
    <property type="match status" value="1"/>
</dbReference>
<gene>
    <name evidence="10" type="ORF">SAMN05444169_7207</name>
</gene>
<evidence type="ECO:0000256" key="1">
    <source>
        <dbReference type="ARBA" id="ARBA00003761"/>
    </source>
</evidence>
<dbReference type="InterPro" id="IPR011761">
    <property type="entry name" value="ATP-grasp"/>
</dbReference>
<evidence type="ECO:0000259" key="9">
    <source>
        <dbReference type="PROSITE" id="PS50979"/>
    </source>
</evidence>
<evidence type="ECO:0000313" key="10">
    <source>
        <dbReference type="EMBL" id="SHH39189.1"/>
    </source>
</evidence>
<evidence type="ECO:0000256" key="5">
    <source>
        <dbReference type="ARBA" id="ARBA00022840"/>
    </source>
</evidence>
<feature type="domain" description="Biotin carboxylation" evidence="9">
    <location>
        <begin position="2"/>
        <end position="447"/>
    </location>
</feature>
<evidence type="ECO:0000256" key="6">
    <source>
        <dbReference type="ARBA" id="ARBA00048600"/>
    </source>
</evidence>
<dbReference type="SUPFAM" id="SSF52440">
    <property type="entry name" value="PreATP-grasp domain"/>
    <property type="match status" value="1"/>
</dbReference>
<dbReference type="Pfam" id="PF02785">
    <property type="entry name" value="Biotin_carb_C"/>
    <property type="match status" value="1"/>
</dbReference>
<evidence type="ECO:0000256" key="7">
    <source>
        <dbReference type="PROSITE-ProRule" id="PRU00409"/>
    </source>
</evidence>
<evidence type="ECO:0000256" key="2">
    <source>
        <dbReference type="ARBA" id="ARBA00013263"/>
    </source>
</evidence>
<dbReference type="SUPFAM" id="SSF56059">
    <property type="entry name" value="Glutathione synthetase ATP-binding domain-like"/>
    <property type="match status" value="1"/>
</dbReference>
<dbReference type="Gene3D" id="3.30.470.20">
    <property type="entry name" value="ATP-grasp fold, B domain"/>
    <property type="match status" value="1"/>
</dbReference>
<dbReference type="AlphaFoldDB" id="A0A1M5SL30"/>
<dbReference type="GO" id="GO:0005524">
    <property type="term" value="F:ATP binding"/>
    <property type="evidence" value="ECO:0007669"/>
    <property type="project" value="UniProtKB-UniRule"/>
</dbReference>
<dbReference type="GO" id="GO:0046872">
    <property type="term" value="F:metal ion binding"/>
    <property type="evidence" value="ECO:0007669"/>
    <property type="project" value="InterPro"/>
</dbReference>
<dbReference type="OrthoDB" id="9763189at2"/>
<dbReference type="SMART" id="SM00878">
    <property type="entry name" value="Biotin_carb_C"/>
    <property type="match status" value="1"/>
</dbReference>
<comment type="catalytic activity">
    <reaction evidence="6">
        <text>N(6)-biotinyl-L-lysyl-[protein] + hydrogencarbonate + ATP = N(6)-carboxybiotinyl-L-lysyl-[protein] + ADP + phosphate + H(+)</text>
        <dbReference type="Rhea" id="RHEA:13501"/>
        <dbReference type="Rhea" id="RHEA-COMP:10505"/>
        <dbReference type="Rhea" id="RHEA-COMP:10506"/>
        <dbReference type="ChEBI" id="CHEBI:15378"/>
        <dbReference type="ChEBI" id="CHEBI:17544"/>
        <dbReference type="ChEBI" id="CHEBI:30616"/>
        <dbReference type="ChEBI" id="CHEBI:43474"/>
        <dbReference type="ChEBI" id="CHEBI:83144"/>
        <dbReference type="ChEBI" id="CHEBI:83145"/>
        <dbReference type="ChEBI" id="CHEBI:456216"/>
        <dbReference type="EC" id="6.3.4.14"/>
    </reaction>
</comment>
<dbReference type="PROSITE" id="PS00866">
    <property type="entry name" value="CPSASE_1"/>
    <property type="match status" value="1"/>
</dbReference>
<dbReference type="PANTHER" id="PTHR48095:SF2">
    <property type="entry name" value="BIOTIN CARBOXYLASE, CHLOROPLASTIC"/>
    <property type="match status" value="1"/>
</dbReference>
<dbReference type="InterPro" id="IPR011054">
    <property type="entry name" value="Rudment_hybrid_motif"/>
</dbReference>
<feature type="domain" description="ATP-grasp" evidence="8">
    <location>
        <begin position="122"/>
        <end position="318"/>
    </location>
</feature>
<dbReference type="PROSITE" id="PS50979">
    <property type="entry name" value="BC"/>
    <property type="match status" value="1"/>
</dbReference>
<sequence length="453" mass="50066">MALNRLFIANRGEIAVRILRTAKRLGLETVIGVSEADRDSMGAEMADRAVVLGPAPSAKSYLDERLIVHAARMTGCDALHPGYGFLSEKAKLATLCEEEGIVFVGPRPETIDMLGDKLSARTVALQAGVQTVPGTDHIATIGDARHAAEQLGYPVVMKASAGGGGRGMFMARSAEELDSFFERASREAESAFGDSRLYMERFVERARHVEVQIVGDGEGKVVHFGERDCTVQRRYQKLIEEATSTAIPVRLRTKLHEAAIRITSFAKYRNAGTVEFLYDVDREDFYFMEVNSRIQVEHPVSEEVTGEDLIARQLHVAAGRGIGLSQADVHIRGHAIECRINAEDPFNNFAPAPGRITAWKPPSGEGIRLDTHARMGYLVPPFYDSMIGKLISKGRDRSEAIERILKAIRDFRLEGPNTTLPLLSFVAAHTDFRENRITTRWLEDKGLSDFAKA</sequence>
<dbReference type="InterPro" id="IPR005481">
    <property type="entry name" value="BC-like_N"/>
</dbReference>
<name>A0A1M5SL30_9BRAD</name>
<reference evidence="10 11" key="1">
    <citation type="submission" date="2016-11" db="EMBL/GenBank/DDBJ databases">
        <authorList>
            <person name="Jaros S."/>
            <person name="Januszkiewicz K."/>
            <person name="Wedrychowicz H."/>
        </authorList>
    </citation>
    <scope>NUCLEOTIDE SEQUENCE [LARGE SCALE GENOMIC DNA]</scope>
    <source>
        <strain evidence="10 11">GAS242</strain>
    </source>
</reference>
<dbReference type="InterPro" id="IPR005479">
    <property type="entry name" value="CPAse_ATP-bd"/>
</dbReference>
<dbReference type="PROSITE" id="PS50975">
    <property type="entry name" value="ATP_GRASP"/>
    <property type="match status" value="1"/>
</dbReference>
<dbReference type="GO" id="GO:0004075">
    <property type="term" value="F:biotin carboxylase activity"/>
    <property type="evidence" value="ECO:0007669"/>
    <property type="project" value="UniProtKB-EC"/>
</dbReference>